<evidence type="ECO:0000313" key="4">
    <source>
        <dbReference type="Proteomes" id="UP000000639"/>
    </source>
</evidence>
<evidence type="ECO:0000256" key="1">
    <source>
        <dbReference type="SAM" id="SignalP"/>
    </source>
</evidence>
<dbReference type="Pfam" id="PF00565">
    <property type="entry name" value="SNase"/>
    <property type="match status" value="1"/>
</dbReference>
<dbReference type="AlphaFoldDB" id="A1SXS3"/>
<gene>
    <name evidence="3" type="ordered locus">Ping_2567</name>
</gene>
<evidence type="ECO:0000259" key="2">
    <source>
        <dbReference type="PROSITE" id="PS50830"/>
    </source>
</evidence>
<dbReference type="SUPFAM" id="SSF50199">
    <property type="entry name" value="Staphylococcal nuclease"/>
    <property type="match status" value="1"/>
</dbReference>
<organism evidence="3 4">
    <name type="scientific">Psychromonas ingrahamii (strain DSM 17664 / CCUG 51855 / 37)</name>
    <dbReference type="NCBI Taxonomy" id="357804"/>
    <lineage>
        <taxon>Bacteria</taxon>
        <taxon>Pseudomonadati</taxon>
        <taxon>Pseudomonadota</taxon>
        <taxon>Gammaproteobacteria</taxon>
        <taxon>Alteromonadales</taxon>
        <taxon>Psychromonadaceae</taxon>
        <taxon>Psychromonas</taxon>
    </lineage>
</organism>
<name>A1SXS3_PSYIN</name>
<dbReference type="Gene3D" id="2.40.50.90">
    <property type="match status" value="1"/>
</dbReference>
<feature type="domain" description="TNase-like" evidence="2">
    <location>
        <begin position="25"/>
        <end position="132"/>
    </location>
</feature>
<reference evidence="3 4" key="1">
    <citation type="submission" date="2007-01" db="EMBL/GenBank/DDBJ databases">
        <title>Complete sequence of Psychromonas ingrahamii 37.</title>
        <authorList>
            <consortium name="US DOE Joint Genome Institute"/>
            <person name="Copeland A."/>
            <person name="Lucas S."/>
            <person name="Lapidus A."/>
            <person name="Barry K."/>
            <person name="Detter J.C."/>
            <person name="Glavina del Rio T."/>
            <person name="Hammon N."/>
            <person name="Israni S."/>
            <person name="Dalin E."/>
            <person name="Tice H."/>
            <person name="Pitluck S."/>
            <person name="Thompson L.S."/>
            <person name="Brettin T."/>
            <person name="Bruce D."/>
            <person name="Han C."/>
            <person name="Tapia R."/>
            <person name="Schmutz J."/>
            <person name="Larimer F."/>
            <person name="Land M."/>
            <person name="Hauser L."/>
            <person name="Kyrpides N."/>
            <person name="Ivanova N."/>
            <person name="Staley J."/>
            <person name="Richardson P."/>
        </authorList>
    </citation>
    <scope>NUCLEOTIDE SEQUENCE [LARGE SCALE GENOMIC DNA]</scope>
    <source>
        <strain evidence="3 4">37</strain>
    </source>
</reference>
<dbReference type="SMART" id="SM00318">
    <property type="entry name" value="SNc"/>
    <property type="match status" value="1"/>
</dbReference>
<dbReference type="InterPro" id="IPR035437">
    <property type="entry name" value="SNase_OB-fold_sf"/>
</dbReference>
<proteinExistence type="predicted"/>
<dbReference type="PROSITE" id="PS50830">
    <property type="entry name" value="TNASE_3"/>
    <property type="match status" value="1"/>
</dbReference>
<dbReference type="HOGENOM" id="CLU_046484_12_1_6"/>
<keyword evidence="4" id="KW-1185">Reference proteome</keyword>
<evidence type="ECO:0000313" key="3">
    <source>
        <dbReference type="EMBL" id="ABM04288.1"/>
    </source>
</evidence>
<dbReference type="InterPro" id="IPR016071">
    <property type="entry name" value="Staphylococal_nuclease_OB-fold"/>
</dbReference>
<dbReference type="eggNOG" id="COG1525">
    <property type="taxonomic scope" value="Bacteria"/>
</dbReference>
<feature type="signal peptide" evidence="1">
    <location>
        <begin position="1"/>
        <end position="18"/>
    </location>
</feature>
<accession>A1SXS3</accession>
<sequence length="148" mass="16657">MKKLLLFVLLITPLSLFAKPKNYGSVLVVEVTSIYDADTFRVNINDWPSLIGENVRIRVNGVDAPEIRGKCDSEKKGARLAKQFTVGKLRNAKTIELRNMQRGKYFRILADVYVDGKNLTELLITAKLARPYDGGKRKGWCDNSSPVN</sequence>
<dbReference type="Proteomes" id="UP000000639">
    <property type="component" value="Chromosome"/>
</dbReference>
<dbReference type="KEGG" id="pin:Ping_2567"/>
<keyword evidence="1" id="KW-0732">Signal</keyword>
<feature type="chain" id="PRO_5002637820" evidence="1">
    <location>
        <begin position="19"/>
        <end position="148"/>
    </location>
</feature>
<protein>
    <submittedName>
        <fullName evidence="3">Nuclease (SNase domain protein)</fullName>
    </submittedName>
</protein>
<dbReference type="EMBL" id="CP000510">
    <property type="protein sequence ID" value="ABM04288.1"/>
    <property type="molecule type" value="Genomic_DNA"/>
</dbReference>
<dbReference type="STRING" id="357804.Ping_2567"/>